<protein>
    <submittedName>
        <fullName evidence="2">DUF5048 domain-containing protein</fullName>
    </submittedName>
</protein>
<sequence>MKYKINEEDKLLFSQGALDYKYRLSVMKGSRIVDIIYGISQLGTYGINGESDIRRTLNFTLALDEFQTDIEEKIQSWFGLDFKFEIGMYSVMKNDYLWYPCGTYLITASNTQYNSTSNTLSLTVSDWFSKLNGTRNGQVGGTPLIKIPAVDDEGNHTILREVLTFVLKQQGGIENCIIDDIGEFFGMEANNTDFEEYRKNNPGWNQLPYDLEFNMGCMVADEINEITGLYPNLQKYFDVYNNFCCHMIPSCENNPIALDDDFLKSILTDSGESVDYDIENIRNVTEVLGSVYEIDRMSENCTTSGNTYKLQLDDYEKYVSNDYIAFTADKNNTEGMQLQINGLSLVPIYYENTTTLVAADTMTAGETYVLQYKKVDNSGRFYYLGQYQPHAICVLTADAQDPVYTKQYFAERFNCKNVVFRVEPDNPFTVQQIGIVPDVKTGDTYDNITSVSNAIETAIYDNIKTSSWNDIVTITTLCVPWLDVYEKVTWQKQNTSQPYPYIITNISHNLGGTVPTTSITMYRFHPLMYDYEIPL</sequence>
<dbReference type="OrthoDB" id="2540929at2"/>
<name>A0A3E3I1H3_9FIRM</name>
<evidence type="ECO:0000313" key="3">
    <source>
        <dbReference type="EMBL" id="RGE71001.1"/>
    </source>
</evidence>
<comment type="caution">
    <text evidence="2">The sequence shown here is derived from an EMBL/GenBank/DDBJ whole genome shotgun (WGS) entry which is preliminary data.</text>
</comment>
<dbReference type="EMBL" id="QVLU01000012">
    <property type="protein sequence ID" value="RGE71001.1"/>
    <property type="molecule type" value="Genomic_DNA"/>
</dbReference>
<feature type="domain" description="DUF5048" evidence="1">
    <location>
        <begin position="425"/>
        <end position="527"/>
    </location>
</feature>
<reference evidence="4 5" key="1">
    <citation type="submission" date="2018-08" db="EMBL/GenBank/DDBJ databases">
        <title>A genome reference for cultivated species of the human gut microbiota.</title>
        <authorList>
            <person name="Zou Y."/>
            <person name="Xue W."/>
            <person name="Luo G."/>
        </authorList>
    </citation>
    <scope>NUCLEOTIDE SEQUENCE [LARGE SCALE GENOMIC DNA]</scope>
    <source>
        <strain evidence="3 5">AF26-4BH</strain>
        <strain evidence="2 4">TF05-5AC</strain>
    </source>
</reference>
<dbReference type="Proteomes" id="UP000261166">
    <property type="component" value="Unassembled WGS sequence"/>
</dbReference>
<evidence type="ECO:0000313" key="2">
    <source>
        <dbReference type="EMBL" id="RGE58317.1"/>
    </source>
</evidence>
<accession>A0A3E3I1H3</accession>
<dbReference type="RefSeq" id="WP_025490982.1">
    <property type="nucleotide sequence ID" value="NZ_CALBAU010000424.1"/>
</dbReference>
<evidence type="ECO:0000313" key="4">
    <source>
        <dbReference type="Proteomes" id="UP000260812"/>
    </source>
</evidence>
<dbReference type="GeneID" id="97988648"/>
<dbReference type="Pfam" id="PF16467">
    <property type="entry name" value="DUF5048"/>
    <property type="match status" value="1"/>
</dbReference>
<evidence type="ECO:0000259" key="1">
    <source>
        <dbReference type="Pfam" id="PF16467"/>
    </source>
</evidence>
<proteinExistence type="predicted"/>
<dbReference type="InterPro" id="IPR032489">
    <property type="entry name" value="DUF5048"/>
</dbReference>
<dbReference type="Proteomes" id="UP000260812">
    <property type="component" value="Unassembled WGS sequence"/>
</dbReference>
<gene>
    <name evidence="3" type="ORF">DWY69_14220</name>
    <name evidence="2" type="ORF">DXC51_17670</name>
</gene>
<dbReference type="EMBL" id="QVLV01000012">
    <property type="protein sequence ID" value="RGE58317.1"/>
    <property type="molecule type" value="Genomic_DNA"/>
</dbReference>
<dbReference type="AlphaFoldDB" id="A0A3E3I1H3"/>
<keyword evidence="4" id="KW-1185">Reference proteome</keyword>
<evidence type="ECO:0000313" key="5">
    <source>
        <dbReference type="Proteomes" id="UP000261166"/>
    </source>
</evidence>
<organism evidence="2 4">
    <name type="scientific">Eisenbergiella massiliensis</name>
    <dbReference type="NCBI Taxonomy" id="1720294"/>
    <lineage>
        <taxon>Bacteria</taxon>
        <taxon>Bacillati</taxon>
        <taxon>Bacillota</taxon>
        <taxon>Clostridia</taxon>
        <taxon>Lachnospirales</taxon>
        <taxon>Lachnospiraceae</taxon>
        <taxon>Eisenbergiella</taxon>
    </lineage>
</organism>